<proteinExistence type="predicted"/>
<accession>A0A6N6RH30</accession>
<gene>
    <name evidence="1" type="ORF">F8C67_05890</name>
</gene>
<reference evidence="1 2" key="1">
    <citation type="submission" date="2019-09" db="EMBL/GenBank/DDBJ databases">
        <title>Genomes of family Cryomorphaceae.</title>
        <authorList>
            <person name="Bowman J.P."/>
        </authorList>
    </citation>
    <scope>NUCLEOTIDE SEQUENCE [LARGE SCALE GENOMIC DNA]</scope>
    <source>
        <strain evidence="1 2">LMG 25704</strain>
    </source>
</reference>
<evidence type="ECO:0000313" key="1">
    <source>
        <dbReference type="EMBL" id="KAB2813689.1"/>
    </source>
</evidence>
<dbReference type="EMBL" id="WBVO01000003">
    <property type="protein sequence ID" value="KAB2813689.1"/>
    <property type="molecule type" value="Genomic_DNA"/>
</dbReference>
<comment type="caution">
    <text evidence="1">The sequence shown here is derived from an EMBL/GenBank/DDBJ whole genome shotgun (WGS) entry which is preliminary data.</text>
</comment>
<dbReference type="AlphaFoldDB" id="A0A6N6RH30"/>
<dbReference type="RefSeq" id="WP_151666891.1">
    <property type="nucleotide sequence ID" value="NZ_WBVO01000003.1"/>
</dbReference>
<name>A0A6N6RH30_9FLAO</name>
<sequence length="148" mass="16760">MSCTSANDISNADSKKEEPAFLLKTGYFYQNEFILLSKREVVNFWKYNFQIQSDIENIRIESCSVPDILLVRGESTYNNTTHQLISFLKIDGDKLVLSPSIFEFQSSAACTVDCSPRLINPDNIGLSICPERHLKTSAIVDLNPKMFL</sequence>
<evidence type="ECO:0000313" key="2">
    <source>
        <dbReference type="Proteomes" id="UP000468650"/>
    </source>
</evidence>
<protein>
    <submittedName>
        <fullName evidence="1">Uncharacterized protein</fullName>
    </submittedName>
</protein>
<organism evidence="1 2">
    <name type="scientific">Phaeocystidibacter luteus</name>
    <dbReference type="NCBI Taxonomy" id="911197"/>
    <lineage>
        <taxon>Bacteria</taxon>
        <taxon>Pseudomonadati</taxon>
        <taxon>Bacteroidota</taxon>
        <taxon>Flavobacteriia</taxon>
        <taxon>Flavobacteriales</taxon>
        <taxon>Phaeocystidibacteraceae</taxon>
        <taxon>Phaeocystidibacter</taxon>
    </lineage>
</organism>
<dbReference type="Proteomes" id="UP000468650">
    <property type="component" value="Unassembled WGS sequence"/>
</dbReference>
<keyword evidence="2" id="KW-1185">Reference proteome</keyword>